<keyword evidence="10" id="KW-0508">mRNA splicing</keyword>
<evidence type="ECO:0000256" key="13">
    <source>
        <dbReference type="PROSITE-ProRule" id="PRU00322"/>
    </source>
</evidence>
<feature type="region of interest" description="Disordered" evidence="14">
    <location>
        <begin position="375"/>
        <end position="408"/>
    </location>
</feature>
<dbReference type="FunFam" id="3.30.70.330:FF:000114">
    <property type="entry name" value="RNA-binding protein 10 isoform X1"/>
    <property type="match status" value="1"/>
</dbReference>
<dbReference type="InterPro" id="IPR012677">
    <property type="entry name" value="Nucleotide-bd_a/b_plait_sf"/>
</dbReference>
<proteinExistence type="inferred from homology"/>
<dbReference type="InterPro" id="IPR036443">
    <property type="entry name" value="Znf_RanBP2_sf"/>
</dbReference>
<dbReference type="SUPFAM" id="SSF54928">
    <property type="entry name" value="RNA-binding domain, RBD"/>
    <property type="match status" value="2"/>
</dbReference>
<dbReference type="InterPro" id="IPR013087">
    <property type="entry name" value="Znf_C2H2_type"/>
</dbReference>
<feature type="compositionally biased region" description="Low complexity" evidence="14">
    <location>
        <begin position="381"/>
        <end position="403"/>
    </location>
</feature>
<dbReference type="InterPro" id="IPR001876">
    <property type="entry name" value="Znf_RanBP2"/>
</dbReference>
<evidence type="ECO:0000259" key="16">
    <source>
        <dbReference type="PROSITE" id="PS50157"/>
    </source>
</evidence>
<keyword evidence="9 12" id="KW-0694">RNA-binding</keyword>
<evidence type="ECO:0000259" key="15">
    <source>
        <dbReference type="PROSITE" id="PS50102"/>
    </source>
</evidence>
<dbReference type="CDD" id="cd12755">
    <property type="entry name" value="RRM2_RBM5"/>
    <property type="match status" value="1"/>
</dbReference>
<dbReference type="PANTHER" id="PTHR13948:SF21">
    <property type="entry name" value="RNA-BINDING PROTEIN 5"/>
    <property type="match status" value="1"/>
</dbReference>
<evidence type="ECO:0000256" key="14">
    <source>
        <dbReference type="SAM" id="MobiDB-lite"/>
    </source>
</evidence>
<feature type="domain" description="RanBP2-type" evidence="18">
    <location>
        <begin position="140"/>
        <end position="169"/>
    </location>
</feature>
<keyword evidence="8" id="KW-0862">Zinc</keyword>
<dbReference type="PROSITE" id="PS50199">
    <property type="entry name" value="ZF_RANBP2_2"/>
    <property type="match status" value="1"/>
</dbReference>
<evidence type="ECO:0000256" key="5">
    <source>
        <dbReference type="ARBA" id="ARBA00022728"/>
    </source>
</evidence>
<comment type="caution">
    <text evidence="19">The sequence shown here is derived from an EMBL/GenBank/DDBJ whole genome shotgun (WGS) entry which is preliminary data.</text>
</comment>
<dbReference type="PROSITE" id="PS50102">
    <property type="entry name" value="RRM"/>
    <property type="match status" value="2"/>
</dbReference>
<accession>A0A852HTQ9</accession>
<reference evidence="19" key="1">
    <citation type="submission" date="2020-02" db="EMBL/GenBank/DDBJ databases">
        <title>Bird 10,000 Genomes (B10K) Project - Family phase.</title>
        <authorList>
            <person name="Zhang G."/>
        </authorList>
    </citation>
    <scope>NUCLEOTIDE SEQUENCE</scope>
    <source>
        <strain evidence="19">B10K-DU-002-40</strain>
        <tissue evidence="19">Muscle</tissue>
    </source>
</reference>
<dbReference type="Pfam" id="PF00641">
    <property type="entry name" value="Zn_ribbon_RanBP"/>
    <property type="match status" value="1"/>
</dbReference>
<sequence>SRDSRDYDRNYDSRDYDSPERERERRNSDKSEDGYHSDGDYGEHDYRNDINDEKESKTIMLRGLPITVTENDIRELIESFEGPQPADVRLMKRKTGVSRGFAFVEFYHFQDATSWMEANQKKLVIQGKQIAMHYSNPRPKFEDWLCNKCCLYNFRRRLKCFRCGADKFDSEQEVPPGAAEAVQSVDYYCDTIILRNIAPHTVVESIMTALSPYASLAVNNIRLIKDKQTQQNRGFAFVQLSSAMDASQLLQILQSLQPPLKIDGKTIGVDFAKSARKDLLLPDGNRVSAFSVASTAIAAAQWSSTQPQTGEGSTLDYSYLQSGQDGYSQYAQYSQDYQQYYQNQGGVLDTDTATISGTPVTTTTAAVVSQSPQLYNQQTNSPDSPTQSAPPTTSTQAQAAAPTGVVPGTKYAVPDTSTYQYDESSGYYYDPITGLYYDPNSQYYYNALTQQYLYWDGEKETYMPAAEGVTYQQTATTTTTKEVKEKKEKPKSKTAQQVKDRMGLSAYGILPGSQQAVLSLNTGYRETAALHPVSRGLKIKEELCEQTTLHFRLLKTWSAGQRRGLVAAYSGDSDNDEDLLERMENEEEKLTDWKKMACLLCRRQFPNKDALIRHQQLSDLHKQNMDIYRRSKLSEQELEALELREREMKYRDRAAERREKYGIPEPPEPKRKKVYDAGTVNYEQPTKDGLDNSNIGNKMLQAMGWREGSGLGRKCQGITAPIEAQVRMRGAGLGAKGSSYGVSTADSYKDAVRKAMFARFTEME</sequence>
<dbReference type="PANTHER" id="PTHR13948">
    <property type="entry name" value="RNA-BINDING PROTEIN"/>
    <property type="match status" value="1"/>
</dbReference>
<evidence type="ECO:0000256" key="12">
    <source>
        <dbReference type="PROSITE-ProRule" id="PRU00176"/>
    </source>
</evidence>
<dbReference type="SUPFAM" id="SSF90209">
    <property type="entry name" value="Ran binding protein zinc finger-like"/>
    <property type="match status" value="1"/>
</dbReference>
<dbReference type="InterPro" id="IPR034993">
    <property type="entry name" value="RBM5_RRM2"/>
</dbReference>
<evidence type="ECO:0000256" key="2">
    <source>
        <dbReference type="ARBA" id="ARBA00009144"/>
    </source>
</evidence>
<feature type="non-terminal residue" evidence="19">
    <location>
        <position position="1"/>
    </location>
</feature>
<dbReference type="Pfam" id="PF01585">
    <property type="entry name" value="G-patch"/>
    <property type="match status" value="1"/>
</dbReference>
<comment type="similarity">
    <text evidence="2">Belongs to the RBM5/RBM10 family.</text>
</comment>
<keyword evidence="6" id="KW-0677">Repeat</keyword>
<keyword evidence="11" id="KW-0539">Nucleus</keyword>
<comment type="subcellular location">
    <subcellularLocation>
        <location evidence="1">Nucleus</location>
    </subcellularLocation>
</comment>
<gene>
    <name evidence="19" type="primary">Rbm5</name>
    <name evidence="19" type="ORF">NICCHL_R03142</name>
</gene>
<dbReference type="InterPro" id="IPR041591">
    <property type="entry name" value="OCRE"/>
</dbReference>
<dbReference type="OrthoDB" id="29221at2759"/>
<keyword evidence="4" id="KW-0479">Metal-binding</keyword>
<evidence type="ECO:0000256" key="9">
    <source>
        <dbReference type="ARBA" id="ARBA00022884"/>
    </source>
</evidence>
<keyword evidence="20" id="KW-1185">Reference proteome</keyword>
<protein>
    <submittedName>
        <fullName evidence="19">RBM5 protein</fullName>
    </submittedName>
</protein>
<dbReference type="GO" id="GO:0005681">
    <property type="term" value="C:spliceosomal complex"/>
    <property type="evidence" value="ECO:0007669"/>
    <property type="project" value="UniProtKB-KW"/>
</dbReference>
<dbReference type="InterPro" id="IPR034991">
    <property type="entry name" value="RBM5_RRM1"/>
</dbReference>
<name>A0A852HTQ9_9PASS</name>
<feature type="domain" description="C2H2-type" evidence="16">
    <location>
        <begin position="596"/>
        <end position="626"/>
    </location>
</feature>
<evidence type="ECO:0000256" key="7">
    <source>
        <dbReference type="ARBA" id="ARBA00022771"/>
    </source>
</evidence>
<evidence type="ECO:0000259" key="17">
    <source>
        <dbReference type="PROSITE" id="PS50174"/>
    </source>
</evidence>
<dbReference type="EMBL" id="WAAE01018557">
    <property type="protein sequence ID" value="NXX33211.1"/>
    <property type="molecule type" value="Genomic_DNA"/>
</dbReference>
<dbReference type="GO" id="GO:0000398">
    <property type="term" value="P:mRNA splicing, via spliceosome"/>
    <property type="evidence" value="ECO:0007669"/>
    <property type="project" value="TreeGrafter"/>
</dbReference>
<evidence type="ECO:0000256" key="6">
    <source>
        <dbReference type="ARBA" id="ARBA00022737"/>
    </source>
</evidence>
<evidence type="ECO:0000313" key="19">
    <source>
        <dbReference type="EMBL" id="NXX33211.1"/>
    </source>
</evidence>
<dbReference type="SMART" id="SM00443">
    <property type="entry name" value="G_patch"/>
    <property type="match status" value="1"/>
</dbReference>
<dbReference type="SMART" id="SM00360">
    <property type="entry name" value="RRM"/>
    <property type="match status" value="2"/>
</dbReference>
<dbReference type="Gene3D" id="3.30.70.330">
    <property type="match status" value="2"/>
</dbReference>
<evidence type="ECO:0000256" key="1">
    <source>
        <dbReference type="ARBA" id="ARBA00004123"/>
    </source>
</evidence>
<dbReference type="Pfam" id="PF00076">
    <property type="entry name" value="RRM_1"/>
    <property type="match status" value="2"/>
</dbReference>
<keyword evidence="5" id="KW-0747">Spliceosome</keyword>
<dbReference type="Pfam" id="PF17780">
    <property type="entry name" value="OCRE"/>
    <property type="match status" value="1"/>
</dbReference>
<dbReference type="Proteomes" id="UP000653383">
    <property type="component" value="Unassembled WGS sequence"/>
</dbReference>
<evidence type="ECO:0000256" key="11">
    <source>
        <dbReference type="ARBA" id="ARBA00023242"/>
    </source>
</evidence>
<feature type="region of interest" description="Disordered" evidence="14">
    <location>
        <begin position="1"/>
        <end position="51"/>
    </location>
</feature>
<evidence type="ECO:0000256" key="4">
    <source>
        <dbReference type="ARBA" id="ARBA00022723"/>
    </source>
</evidence>
<evidence type="ECO:0000259" key="18">
    <source>
        <dbReference type="PROSITE" id="PS50199"/>
    </source>
</evidence>
<dbReference type="GO" id="GO:0008270">
    <property type="term" value="F:zinc ion binding"/>
    <property type="evidence" value="ECO:0007669"/>
    <property type="project" value="UniProtKB-KW"/>
</dbReference>
<dbReference type="SMART" id="SM00547">
    <property type="entry name" value="ZnF_RBZ"/>
    <property type="match status" value="1"/>
</dbReference>
<organism evidence="19 20">
    <name type="scientific">Nicator chloris</name>
    <dbReference type="NCBI Taxonomy" id="237433"/>
    <lineage>
        <taxon>Eukaryota</taxon>
        <taxon>Metazoa</taxon>
        <taxon>Chordata</taxon>
        <taxon>Craniata</taxon>
        <taxon>Vertebrata</taxon>
        <taxon>Euteleostomi</taxon>
        <taxon>Archelosauria</taxon>
        <taxon>Archosauria</taxon>
        <taxon>Dinosauria</taxon>
        <taxon>Saurischia</taxon>
        <taxon>Theropoda</taxon>
        <taxon>Coelurosauria</taxon>
        <taxon>Aves</taxon>
        <taxon>Neognathae</taxon>
        <taxon>Neoaves</taxon>
        <taxon>Telluraves</taxon>
        <taxon>Australaves</taxon>
        <taxon>Passeriformes</taxon>
        <taxon>Sylvioidea</taxon>
        <taxon>Pycnonotidae</taxon>
        <taxon>Nicator</taxon>
    </lineage>
</organism>
<feature type="domain" description="RRM" evidence="15">
    <location>
        <begin position="57"/>
        <end position="137"/>
    </location>
</feature>
<dbReference type="PROSITE" id="PS50157">
    <property type="entry name" value="ZINC_FINGER_C2H2_2"/>
    <property type="match status" value="1"/>
</dbReference>
<evidence type="ECO:0000256" key="10">
    <source>
        <dbReference type="ARBA" id="ARBA00023187"/>
    </source>
</evidence>
<dbReference type="InterPro" id="IPR035979">
    <property type="entry name" value="RBD_domain_sf"/>
</dbReference>
<dbReference type="InterPro" id="IPR000467">
    <property type="entry name" value="G_patch_dom"/>
</dbReference>
<dbReference type="InterPro" id="IPR000504">
    <property type="entry name" value="RRM_dom"/>
</dbReference>
<dbReference type="PROSITE" id="PS01358">
    <property type="entry name" value="ZF_RANBP2_1"/>
    <property type="match status" value="1"/>
</dbReference>
<evidence type="ECO:0000313" key="20">
    <source>
        <dbReference type="Proteomes" id="UP000653383"/>
    </source>
</evidence>
<dbReference type="GO" id="GO:0003723">
    <property type="term" value="F:RNA binding"/>
    <property type="evidence" value="ECO:0007669"/>
    <property type="project" value="UniProtKB-UniRule"/>
</dbReference>
<dbReference type="AlphaFoldDB" id="A0A852HTQ9"/>
<dbReference type="FunFam" id="3.30.70.330:FF:000110">
    <property type="entry name" value="RNA-binding protein 10 isoform X1"/>
    <property type="match status" value="1"/>
</dbReference>
<feature type="domain" description="RRM" evidence="15">
    <location>
        <begin position="190"/>
        <end position="274"/>
    </location>
</feature>
<dbReference type="CDD" id="cd12752">
    <property type="entry name" value="RRM1_RBM5"/>
    <property type="match status" value="1"/>
</dbReference>
<keyword evidence="3" id="KW-0507">mRNA processing</keyword>
<feature type="domain" description="G-patch" evidence="17">
    <location>
        <begin position="692"/>
        <end position="738"/>
    </location>
</feature>
<dbReference type="PROSITE" id="PS50174">
    <property type="entry name" value="G_PATCH"/>
    <property type="match status" value="1"/>
</dbReference>
<dbReference type="Gene3D" id="4.10.1060.10">
    <property type="entry name" value="Zinc finger, RanBP2-type"/>
    <property type="match status" value="1"/>
</dbReference>
<evidence type="ECO:0000256" key="3">
    <source>
        <dbReference type="ARBA" id="ARBA00022664"/>
    </source>
</evidence>
<evidence type="ECO:0000256" key="8">
    <source>
        <dbReference type="ARBA" id="ARBA00022833"/>
    </source>
</evidence>
<feature type="non-terminal residue" evidence="19">
    <location>
        <position position="764"/>
    </location>
</feature>
<keyword evidence="7 13" id="KW-0863">Zinc-finger</keyword>